<evidence type="ECO:0000313" key="4">
    <source>
        <dbReference type="WBParaSite" id="HNAJ_0000199801-mRNA-1"/>
    </source>
</evidence>
<accession>A0A0R3T4L0</accession>
<evidence type="ECO:0000256" key="1">
    <source>
        <dbReference type="SAM" id="MobiDB-lite"/>
    </source>
</evidence>
<reference evidence="2 3" key="2">
    <citation type="submission" date="2018-11" db="EMBL/GenBank/DDBJ databases">
        <authorList>
            <consortium name="Pathogen Informatics"/>
        </authorList>
    </citation>
    <scope>NUCLEOTIDE SEQUENCE [LARGE SCALE GENOMIC DNA]</scope>
</reference>
<dbReference type="Proteomes" id="UP000278807">
    <property type="component" value="Unassembled WGS sequence"/>
</dbReference>
<evidence type="ECO:0000313" key="3">
    <source>
        <dbReference type="Proteomes" id="UP000278807"/>
    </source>
</evidence>
<dbReference type="AlphaFoldDB" id="A0A0R3T4L0"/>
<sequence length="105" mass="12121">MTHLNSTTNYLDISHVRGGRRSRRTYYYPLPNGEVGASYRGNREYWNGEMVQRASWTPLIEDRSSSNGVIDRGPLVDYRNPADIQLQRDIPQASSSSRRQFGIRM</sequence>
<gene>
    <name evidence="2" type="ORF">HNAJ_LOCUS1997</name>
</gene>
<protein>
    <submittedName>
        <fullName evidence="2 4">Uncharacterized protein</fullName>
    </submittedName>
</protein>
<organism evidence="4">
    <name type="scientific">Rodentolepis nana</name>
    <name type="common">Dwarf tapeworm</name>
    <name type="synonym">Hymenolepis nana</name>
    <dbReference type="NCBI Taxonomy" id="102285"/>
    <lineage>
        <taxon>Eukaryota</taxon>
        <taxon>Metazoa</taxon>
        <taxon>Spiralia</taxon>
        <taxon>Lophotrochozoa</taxon>
        <taxon>Platyhelminthes</taxon>
        <taxon>Cestoda</taxon>
        <taxon>Eucestoda</taxon>
        <taxon>Cyclophyllidea</taxon>
        <taxon>Hymenolepididae</taxon>
        <taxon>Rodentolepis</taxon>
    </lineage>
</organism>
<dbReference type="EMBL" id="UZAE01000887">
    <property type="protein sequence ID" value="VDN97856.1"/>
    <property type="molecule type" value="Genomic_DNA"/>
</dbReference>
<dbReference type="WBParaSite" id="HNAJ_0000199801-mRNA-1">
    <property type="protein sequence ID" value="HNAJ_0000199801-mRNA-1"/>
    <property type="gene ID" value="HNAJ_0000199801"/>
</dbReference>
<feature type="region of interest" description="Disordered" evidence="1">
    <location>
        <begin position="86"/>
        <end position="105"/>
    </location>
</feature>
<keyword evidence="3" id="KW-1185">Reference proteome</keyword>
<reference evidence="4" key="1">
    <citation type="submission" date="2016-04" db="UniProtKB">
        <authorList>
            <consortium name="WormBaseParasite"/>
        </authorList>
    </citation>
    <scope>IDENTIFICATION</scope>
</reference>
<proteinExistence type="predicted"/>
<name>A0A0R3T4L0_RODNA</name>
<evidence type="ECO:0000313" key="2">
    <source>
        <dbReference type="EMBL" id="VDN97856.1"/>
    </source>
</evidence>